<dbReference type="GO" id="GO:0005829">
    <property type="term" value="C:cytosol"/>
    <property type="evidence" value="ECO:0007669"/>
    <property type="project" value="TreeGrafter"/>
</dbReference>
<dbReference type="InterPro" id="IPR001341">
    <property type="entry name" value="Asp_kinase"/>
</dbReference>
<dbReference type="PANTHER" id="PTHR21499:SF3">
    <property type="entry name" value="ASPARTOKINASE"/>
    <property type="match status" value="1"/>
</dbReference>
<dbReference type="InterPro" id="IPR036393">
    <property type="entry name" value="AceGlu_kinase-like_sf"/>
</dbReference>
<keyword evidence="8 13" id="KW-0418">Kinase</keyword>
<evidence type="ECO:0000256" key="11">
    <source>
        <dbReference type="ARBA" id="ARBA00047872"/>
    </source>
</evidence>
<dbReference type="GO" id="GO:0004072">
    <property type="term" value="F:aspartate kinase activity"/>
    <property type="evidence" value="ECO:0007669"/>
    <property type="project" value="UniProtKB-EC"/>
</dbReference>
<evidence type="ECO:0000259" key="15">
    <source>
        <dbReference type="Pfam" id="PF00696"/>
    </source>
</evidence>
<accession>A0A5C0UIH3</accession>
<evidence type="ECO:0000313" key="17">
    <source>
        <dbReference type="Proteomes" id="UP000323844"/>
    </source>
</evidence>
<evidence type="ECO:0000256" key="9">
    <source>
        <dbReference type="ARBA" id="ARBA00022840"/>
    </source>
</evidence>
<gene>
    <name evidence="16" type="ORF">FZC37_01395</name>
</gene>
<keyword evidence="6 13" id="KW-0808">Transferase</keyword>
<dbReference type="UniPathway" id="UPA00050">
    <property type="reaction ID" value="UER00461"/>
</dbReference>
<dbReference type="PANTHER" id="PTHR21499">
    <property type="entry name" value="ASPARTATE KINASE"/>
    <property type="match status" value="1"/>
</dbReference>
<sequence>MKKTLIIQKFGGTSLSTLTRIKRVAKKIATSLQNSNVVVVVSAMGGSTNDTILKCNAFGTVSNNLQMQAYDVALSSCETLSAAMLAMALNQQQKKAITLQGWQVAIKTTEDYNNAKIIAVDTNKLISLLQQGIVPIVTGFQGITNNNIVTTLGRGGSDTTAVAIAAALQANVCEIYTDVQGVFSADPRLVKSAQHIDVITHEMMLDIAQSGAKVLDSKSIKISEKYKVPLRILHSHKNAEQWTNIIETKTKNKRMENPEALCVILKNDIVSYSVHLDNFDVVTKLFVKLKSIALTNLEIDAQCFICKFDAPITSKTQIDRSIKTFAKKYESISDFAQITIIGWYLDNHTFCNKVIVILKNLQITPQKFTIETRKIRITVPLAKANSVTKKLHQELIEKGNKKIDT</sequence>
<evidence type="ECO:0000256" key="2">
    <source>
        <dbReference type="ARBA" id="ARBA00004986"/>
    </source>
</evidence>
<organism evidence="16 17">
    <name type="scientific">Candidatus Sneabacter namystus</name>
    <dbReference type="NCBI Taxonomy" id="2601646"/>
    <lineage>
        <taxon>Bacteria</taxon>
        <taxon>Pseudomonadati</taxon>
        <taxon>Pseudomonadota</taxon>
        <taxon>Alphaproteobacteria</taxon>
        <taxon>Rickettsiales</taxon>
        <taxon>Rickettsiaceae</taxon>
        <taxon>Rickettsieae</taxon>
        <taxon>Candidatus Sneabacter</taxon>
    </lineage>
</organism>
<dbReference type="NCBIfam" id="TIGR00657">
    <property type="entry name" value="asp_kinases"/>
    <property type="match status" value="1"/>
</dbReference>
<evidence type="ECO:0000256" key="4">
    <source>
        <dbReference type="ARBA" id="ARBA00010122"/>
    </source>
</evidence>
<evidence type="ECO:0000256" key="14">
    <source>
        <dbReference type="RuleBase" id="RU004249"/>
    </source>
</evidence>
<comment type="pathway">
    <text evidence="1 14">Amino-acid biosynthesis; L-lysine biosynthesis via DAP pathway; (S)-tetrahydrodipicolinate from L-aspartate: step 1/4.</text>
</comment>
<feature type="binding site" evidence="12">
    <location>
        <position position="188"/>
    </location>
    <ligand>
        <name>ATP</name>
        <dbReference type="ChEBI" id="CHEBI:30616"/>
    </ligand>
</feature>
<dbReference type="GO" id="GO:0005524">
    <property type="term" value="F:ATP binding"/>
    <property type="evidence" value="ECO:0007669"/>
    <property type="project" value="UniProtKB-KW"/>
</dbReference>
<protein>
    <recommendedName>
        <fullName evidence="13">Aspartokinase</fullName>
        <ecNumber evidence="13">2.7.2.4</ecNumber>
    </recommendedName>
</protein>
<proteinExistence type="inferred from homology"/>
<dbReference type="UniPathway" id="UPA00051">
    <property type="reaction ID" value="UER00462"/>
</dbReference>
<dbReference type="PIRSF" id="PIRSF000726">
    <property type="entry name" value="Asp_kin"/>
    <property type="match status" value="1"/>
</dbReference>
<evidence type="ECO:0000256" key="1">
    <source>
        <dbReference type="ARBA" id="ARBA00004766"/>
    </source>
</evidence>
<evidence type="ECO:0000256" key="5">
    <source>
        <dbReference type="ARBA" id="ARBA00022605"/>
    </source>
</evidence>
<evidence type="ECO:0000256" key="12">
    <source>
        <dbReference type="PIRSR" id="PIRSR000726-1"/>
    </source>
</evidence>
<dbReference type="Gene3D" id="3.40.1160.10">
    <property type="entry name" value="Acetylglutamate kinase-like"/>
    <property type="match status" value="1"/>
</dbReference>
<dbReference type="AlphaFoldDB" id="A0A5C0UIH3"/>
<feature type="binding site" evidence="12">
    <location>
        <position position="78"/>
    </location>
    <ligand>
        <name>substrate</name>
    </ligand>
</feature>
<comment type="pathway">
    <text evidence="3 14">Amino-acid biosynthesis; L-threonine biosynthesis; L-threonine from L-aspartate: step 1/5.</text>
</comment>
<dbReference type="SUPFAM" id="SSF53633">
    <property type="entry name" value="Carbamate kinase-like"/>
    <property type="match status" value="1"/>
</dbReference>
<dbReference type="InterPro" id="IPR018042">
    <property type="entry name" value="Aspartate_kinase_CS"/>
</dbReference>
<keyword evidence="7 12" id="KW-0547">Nucleotide-binding</keyword>
<keyword evidence="10" id="KW-0457">Lysine biosynthesis</keyword>
<dbReference type="InterPro" id="IPR005260">
    <property type="entry name" value="Asp_kin_monofn"/>
</dbReference>
<evidence type="ECO:0000256" key="3">
    <source>
        <dbReference type="ARBA" id="ARBA00005139"/>
    </source>
</evidence>
<reference evidence="16 17" key="1">
    <citation type="submission" date="2019-08" db="EMBL/GenBank/DDBJ databases">
        <title>Highly reduced genomes of protist endosymbionts show evolutionary convergence.</title>
        <authorList>
            <person name="George E."/>
            <person name="Husnik F."/>
            <person name="Tashyreva D."/>
            <person name="Prokopchuk G."/>
            <person name="Horak A."/>
            <person name="Kwong W.K."/>
            <person name="Lukes J."/>
            <person name="Keeling P.J."/>
        </authorList>
    </citation>
    <scope>NUCLEOTIDE SEQUENCE [LARGE SCALE GENOMIC DNA]</scope>
    <source>
        <strain evidence="16">1621</strain>
    </source>
</reference>
<evidence type="ECO:0000256" key="8">
    <source>
        <dbReference type="ARBA" id="ARBA00022777"/>
    </source>
</evidence>
<keyword evidence="9 12" id="KW-0067">ATP-binding</keyword>
<dbReference type="PROSITE" id="PS00324">
    <property type="entry name" value="ASPARTOKINASE"/>
    <property type="match status" value="1"/>
</dbReference>
<evidence type="ECO:0000256" key="6">
    <source>
        <dbReference type="ARBA" id="ARBA00022679"/>
    </source>
</evidence>
<comment type="similarity">
    <text evidence="4 13">Belongs to the aspartokinase family.</text>
</comment>
<comment type="catalytic activity">
    <reaction evidence="11 13">
        <text>L-aspartate + ATP = 4-phospho-L-aspartate + ADP</text>
        <dbReference type="Rhea" id="RHEA:23776"/>
        <dbReference type="ChEBI" id="CHEBI:29991"/>
        <dbReference type="ChEBI" id="CHEBI:30616"/>
        <dbReference type="ChEBI" id="CHEBI:57535"/>
        <dbReference type="ChEBI" id="CHEBI:456216"/>
        <dbReference type="EC" id="2.7.2.4"/>
    </reaction>
</comment>
<dbReference type="RefSeq" id="WP_148951950.1">
    <property type="nucleotide sequence ID" value="NZ_CP043312.1"/>
</dbReference>
<dbReference type="GO" id="GO:0009089">
    <property type="term" value="P:lysine biosynthetic process via diaminopimelate"/>
    <property type="evidence" value="ECO:0007669"/>
    <property type="project" value="UniProtKB-UniPathway"/>
</dbReference>
<evidence type="ECO:0000256" key="7">
    <source>
        <dbReference type="ARBA" id="ARBA00022741"/>
    </source>
</evidence>
<dbReference type="OrthoDB" id="9799110at2"/>
<dbReference type="GO" id="GO:0009088">
    <property type="term" value="P:threonine biosynthetic process"/>
    <property type="evidence" value="ECO:0007669"/>
    <property type="project" value="UniProtKB-UniPathway"/>
</dbReference>
<name>A0A5C0UIH3_9RICK</name>
<keyword evidence="17" id="KW-1185">Reference proteome</keyword>
<dbReference type="InterPro" id="IPR001048">
    <property type="entry name" value="Asp/Glu/Uridylate_kinase"/>
</dbReference>
<dbReference type="Proteomes" id="UP000323844">
    <property type="component" value="Chromosome"/>
</dbReference>
<keyword evidence="5 14" id="KW-0028">Amino-acid biosynthesis</keyword>
<dbReference type="Pfam" id="PF00696">
    <property type="entry name" value="AA_kinase"/>
    <property type="match status" value="1"/>
</dbReference>
<dbReference type="EMBL" id="CP043312">
    <property type="protein sequence ID" value="QEK39589.1"/>
    <property type="molecule type" value="Genomic_DNA"/>
</dbReference>
<comment type="pathway">
    <text evidence="2 14">Amino-acid biosynthesis; L-methionine biosynthesis via de novo pathway; L-homoserine from L-aspartate: step 1/3.</text>
</comment>
<dbReference type="EC" id="2.7.2.4" evidence="13"/>
<dbReference type="UniPathway" id="UPA00034">
    <property type="reaction ID" value="UER00015"/>
</dbReference>
<evidence type="ECO:0000256" key="13">
    <source>
        <dbReference type="RuleBase" id="RU003448"/>
    </source>
</evidence>
<feature type="binding site" evidence="12">
    <location>
        <begin position="213"/>
        <end position="214"/>
    </location>
    <ligand>
        <name>ATP</name>
        <dbReference type="ChEBI" id="CHEBI:30616"/>
    </ligand>
</feature>
<dbReference type="GO" id="GO:0009090">
    <property type="term" value="P:homoserine biosynthetic process"/>
    <property type="evidence" value="ECO:0007669"/>
    <property type="project" value="TreeGrafter"/>
</dbReference>
<dbReference type="KEGG" id="snay:FZC37_01395"/>
<evidence type="ECO:0000313" key="16">
    <source>
        <dbReference type="EMBL" id="QEK39589.1"/>
    </source>
</evidence>
<feature type="binding site" evidence="12">
    <location>
        <begin position="177"/>
        <end position="178"/>
    </location>
    <ligand>
        <name>ATP</name>
        <dbReference type="ChEBI" id="CHEBI:30616"/>
    </ligand>
</feature>
<feature type="domain" description="Aspartate/glutamate/uridylate kinase" evidence="15">
    <location>
        <begin position="5"/>
        <end position="233"/>
    </location>
</feature>
<feature type="binding site" evidence="12">
    <location>
        <position position="48"/>
    </location>
    <ligand>
        <name>substrate</name>
    </ligand>
</feature>
<evidence type="ECO:0000256" key="10">
    <source>
        <dbReference type="ARBA" id="ARBA00023154"/>
    </source>
</evidence>
<feature type="binding site" evidence="12">
    <location>
        <begin position="9"/>
        <end position="12"/>
    </location>
    <ligand>
        <name>ATP</name>
        <dbReference type="ChEBI" id="CHEBI:30616"/>
    </ligand>
</feature>